<reference evidence="3" key="1">
    <citation type="submission" date="2015-04" db="UniProtKB">
        <authorList>
            <consortium name="EnsemblPlants"/>
        </authorList>
    </citation>
    <scope>IDENTIFICATION</scope>
    <source>
        <strain evidence="3">SL10</strain>
    </source>
</reference>
<sequence length="494" mass="56336">MSPAHETDRCDGERESGKQRAAKGTEGTTAAALQLHGDVLGEVLRRLAPRWLAACRCVCKAWRDAIDGGGLLRADLLQLPLAGFFLNFSCHDYSEYFSRPTTTTTTTTCHRHLITGKLDFLPSEGEWQMALDHCNGLLLLESGCVVNPATKAWMDLTPYPPPPPLIEEEQEEVKTYPEEHLVFDPTLSPHFEVLIIPHLLPFDKDRSKKQPPQNSAWPPSPLVLNVFSSRTREWEERPFVREGEAAGAMADVASVRGTHYAAYWRGTLYVRCQSNFVMRLSLLDNKYRIIHRPVDAEAREFSSRYLGKSKQGVYFASLSKDRLLVWLLDEPCGGMKWVLMHQTDLGPSLATSHKLDGHWILHDINYECSTWLFPKGRKPLTTLARENFEWNSDDDDIVNDAAEDTVKRRYDEYALVLGFHPYKEILFIQSMDRGYAYHLSSSKLEELGKLHPVSLHGIPNEHLDVELSFPYTPCWIEEFPQPELDCKLNSIWKP</sequence>
<dbReference type="EnsemblPlants" id="ONIVA03G30190.1">
    <property type="protein sequence ID" value="ONIVA03G30190.1"/>
    <property type="gene ID" value="ONIVA03G30190"/>
</dbReference>
<feature type="compositionally biased region" description="Basic and acidic residues" evidence="1">
    <location>
        <begin position="1"/>
        <end position="18"/>
    </location>
</feature>
<dbReference type="HOGENOM" id="CLU_030606_0_1_1"/>
<dbReference type="STRING" id="4536.A0A0E0GRL9"/>
<dbReference type="Gramene" id="ONIVA03G30190.1">
    <property type="protein sequence ID" value="ONIVA03G30190.1"/>
    <property type="gene ID" value="ONIVA03G30190"/>
</dbReference>
<dbReference type="OMA" id="WILHHIN"/>
<dbReference type="PANTHER" id="PTHR34591">
    <property type="entry name" value="OS03G0653100 PROTEIN-RELATED"/>
    <property type="match status" value="1"/>
</dbReference>
<dbReference type="InterPro" id="IPR001810">
    <property type="entry name" value="F-box_dom"/>
</dbReference>
<proteinExistence type="predicted"/>
<feature type="domain" description="F-box" evidence="2">
    <location>
        <begin position="39"/>
        <end position="68"/>
    </location>
</feature>
<dbReference type="AlphaFoldDB" id="A0A0E0GRL9"/>
<accession>A0A0E0GRL9</accession>
<feature type="region of interest" description="Disordered" evidence="1">
    <location>
        <begin position="1"/>
        <end position="27"/>
    </location>
</feature>
<keyword evidence="4" id="KW-1185">Reference proteome</keyword>
<dbReference type="Gene3D" id="1.20.1280.50">
    <property type="match status" value="1"/>
</dbReference>
<dbReference type="Proteomes" id="UP000006591">
    <property type="component" value="Chromosome 3"/>
</dbReference>
<dbReference type="Pfam" id="PF12937">
    <property type="entry name" value="F-box-like"/>
    <property type="match status" value="1"/>
</dbReference>
<evidence type="ECO:0000313" key="4">
    <source>
        <dbReference type="Proteomes" id="UP000006591"/>
    </source>
</evidence>
<name>A0A0E0GRL9_ORYNI</name>
<evidence type="ECO:0000256" key="1">
    <source>
        <dbReference type="SAM" id="MobiDB-lite"/>
    </source>
</evidence>
<dbReference type="SUPFAM" id="SSF81383">
    <property type="entry name" value="F-box domain"/>
    <property type="match status" value="1"/>
</dbReference>
<reference evidence="3" key="2">
    <citation type="submission" date="2018-04" db="EMBL/GenBank/DDBJ databases">
        <title>OnivRS2 (Oryza nivara Reference Sequence Version 2).</title>
        <authorList>
            <person name="Zhang J."/>
            <person name="Kudrna D."/>
            <person name="Lee S."/>
            <person name="Talag J."/>
            <person name="Rajasekar S."/>
            <person name="Welchert J."/>
            <person name="Hsing Y.-I."/>
            <person name="Wing R.A."/>
        </authorList>
    </citation>
    <scope>NUCLEOTIDE SEQUENCE [LARGE SCALE GENOMIC DNA]</scope>
    <source>
        <strain evidence="3">SL10</strain>
    </source>
</reference>
<protein>
    <recommendedName>
        <fullName evidence="2">F-box domain-containing protein</fullName>
    </recommendedName>
</protein>
<organism evidence="3">
    <name type="scientific">Oryza nivara</name>
    <name type="common">Indian wild rice</name>
    <name type="synonym">Oryza sativa f. spontanea</name>
    <dbReference type="NCBI Taxonomy" id="4536"/>
    <lineage>
        <taxon>Eukaryota</taxon>
        <taxon>Viridiplantae</taxon>
        <taxon>Streptophyta</taxon>
        <taxon>Embryophyta</taxon>
        <taxon>Tracheophyta</taxon>
        <taxon>Spermatophyta</taxon>
        <taxon>Magnoliopsida</taxon>
        <taxon>Liliopsida</taxon>
        <taxon>Poales</taxon>
        <taxon>Poaceae</taxon>
        <taxon>BOP clade</taxon>
        <taxon>Oryzoideae</taxon>
        <taxon>Oryzeae</taxon>
        <taxon>Oryzinae</taxon>
        <taxon>Oryza</taxon>
    </lineage>
</organism>
<dbReference type="InterPro" id="IPR036047">
    <property type="entry name" value="F-box-like_dom_sf"/>
</dbReference>
<dbReference type="PANTHER" id="PTHR34591:SF13">
    <property type="entry name" value="OS03G0669900 PROTEIN"/>
    <property type="match status" value="1"/>
</dbReference>
<evidence type="ECO:0000259" key="2">
    <source>
        <dbReference type="Pfam" id="PF12937"/>
    </source>
</evidence>
<evidence type="ECO:0000313" key="3">
    <source>
        <dbReference type="EnsemblPlants" id="ONIVA03G30190.1"/>
    </source>
</evidence>